<dbReference type="EMBL" id="CP014584">
    <property type="protein sequence ID" value="ANZ74828.1"/>
    <property type="molecule type" value="Genomic_DNA"/>
</dbReference>
<dbReference type="PANTHER" id="PTHR13500">
    <property type="entry name" value="NUCLEOLAR PRERIBOSOMAL-ASSOCIATED PROTEIN 1"/>
    <property type="match status" value="1"/>
</dbReference>
<dbReference type="GO" id="GO:0000466">
    <property type="term" value="P:maturation of 5.8S rRNA from tricistronic rRNA transcript (SSU-rRNA, 5.8S rRNA, LSU-rRNA)"/>
    <property type="evidence" value="ECO:0007669"/>
    <property type="project" value="TreeGrafter"/>
</dbReference>
<feature type="domain" description="URB1 central HEAT repeat" evidence="3">
    <location>
        <begin position="532"/>
        <end position="683"/>
    </location>
</feature>
<dbReference type="Pfam" id="PF26140">
    <property type="entry name" value="HEAT_URB1"/>
    <property type="match status" value="1"/>
</dbReference>
<dbReference type="InterPro" id="IPR021714">
    <property type="entry name" value="URB1_N"/>
</dbReference>
<feature type="domain" description="URB1 N-terminal" evidence="1">
    <location>
        <begin position="43"/>
        <end position="354"/>
    </location>
</feature>
<dbReference type="Pfam" id="PF11707">
    <property type="entry name" value="Npa1"/>
    <property type="match status" value="1"/>
</dbReference>
<gene>
    <name evidence="4" type="primary">URB1</name>
    <name evidence="4" type="ORF">ATY40_BA7500778</name>
</gene>
<organism evidence="4 5">
    <name type="scientific">Komagataella pastoris</name>
    <name type="common">Yeast</name>
    <name type="synonym">Pichia pastoris</name>
    <dbReference type="NCBI Taxonomy" id="4922"/>
    <lineage>
        <taxon>Eukaryota</taxon>
        <taxon>Fungi</taxon>
        <taxon>Dikarya</taxon>
        <taxon>Ascomycota</taxon>
        <taxon>Saccharomycotina</taxon>
        <taxon>Pichiomycetes</taxon>
        <taxon>Pichiales</taxon>
        <taxon>Pichiaceae</taxon>
        <taxon>Komagataella</taxon>
    </lineage>
</organism>
<dbReference type="InterPro" id="IPR039844">
    <property type="entry name" value="URB1"/>
</dbReference>
<dbReference type="GO" id="GO:0000463">
    <property type="term" value="P:maturation of LSU-rRNA from tricistronic rRNA transcript (SSU-rRNA, 5.8S rRNA, LSU-rRNA)"/>
    <property type="evidence" value="ECO:0007669"/>
    <property type="project" value="TreeGrafter"/>
</dbReference>
<proteinExistence type="predicted"/>
<sequence length="1616" mass="187408">MSGPLKPSSAQLEVTLKAKKLLADTKSNIHFTSFLEKGDNYETLINNWAYYSSVRNDNELIELSELLDKILQRVQFLEQIDLYRVIALHLIKSMNHIYPIFETLKPTLISPILRLLTHIVEFNEGSLVTEFCEAFNFKNEHLTELLEPSTKRKYVDFKSTTRYSMIQFYIQILSNASSHLRKDLLLTNKYIFNRLLKHLELDDDEVVKNFVEFLQDYVVQEGSFKKATKLQIINEPVLSVLAKLLDRDENVYEFLRSFAKDVAFHDDKVWACDLGENSLQSGGAEVKFENHSFKLYNKMIYYLATQLKPWKDAKQLALFIELASQNYEIFLPFQYFVSTHIGNFSPKLTSTAIGFTLMLTKMSYLKPPKIPETATHNTNSESLSLHIVPLLTTKQSLIRGLTDPSKFINYLTLQLLNSIFHKYNTVLGQLSTSNLLVDFSDLSNTIIERIPDLSTILGCFKAIDTDNVDELYLLALTMTLEGYLRFFPQITGEFAVSLPQELYLPLVGSSTPNVVILDHYLTLQTLLDSSFSLKWWNPIANDDHSLFTHLIRLSSTSERVGHVLETLNLNHIVFQDSRNHSNTIKISPIYPLLKTVSRLTDQVCKLLDETISRSIKTPYKYIDLSFSVTKRQISPFIVTLLEQWKFVKSPSEETFAWLYTFLNYLVINGEDPSVLEALMTHFNVPFGKWLNRKKYYIDDSSPGNRVMLNNMKGEFQIPPPKNDFDVVQFFYKISNLDKAGPKINESIVLMFNKLESYLLDNPQSLKRITSRKFWGPLFVSDKPDDRQLFVSFLVNELFQNFWTKNNAHLFQEYGNHIASLTPKAKDNVLVKLVTSALWSVDKDTLLSFLGRFNEKERHEIVFAILDELSSREIKLPFEILLLLINERYESYILPFIDSIKLDKNQYVALLTKSIGFHCKEITRKLIIYSSSLALSQVDQLPLSDKIFLGSMLDYREFADRVIEESLHKFEKSTSLHFFDSKIDVIDFLNLFNHGTPSKERDRIVFSKVLENKEFKSTENYIFSEAFASFVYTSEVNLKEVQTWLVNSFLYITKKVAENDTLGDNFLAFLTSFQRLFKKWNVWKIVQPSILNTQLQVIFQHKQWVSDKFLLKYCVLLISAGDREPAIESLKLLQIFVNNELVELSKLTGDEESKYYSSLILHKLISMDIKTASTDVSGLLEQLLTYYQGSLRPSDLFIKVILSDLESVTEKSWCTLVDTWVYLQEFSYEHDYSPLISKGEKDTVLTLDKKVVEESVEIFDPEMYQSIPSLKRISDYEEFYNARTLLFKRANVDHVRIIYDPEVFNLLLLSNPELFKDDDTIEVKNIVESGILQYVVLSLTIDDRSCNRIALTILNAMYTSLSDDIELLENKKEGEKLPRKIYPFKDRHLFKLYLGKILASFLNFGEDRPSSFIIGVISQFVPVLANPTHPVFEKAYRYLLIGPWFVSTEIPLFKSISLLKLDEYHKLSVDEQKLYYDQLTWLLNSYRYSLTLDDDNLKMLSLSGFFPWLMNLVNSPYISSSIHLQIQEFISKVLRLTEANETLVTRHGILSWLEALQYTLRRESGKNTEEDLVNKFNSINVSQLGLQLDLTVTKRTKDWTYDNWDTAIKRICTSFLP</sequence>
<name>A0A1B2JAK3_PICPA</name>
<keyword evidence="5" id="KW-1185">Reference proteome</keyword>
<accession>A0A1B2JAK3</accession>
<dbReference type="Proteomes" id="UP000094565">
    <property type="component" value="Chromosome 1"/>
</dbReference>
<dbReference type="Pfam" id="PF16201">
    <property type="entry name" value="NopRA1"/>
    <property type="match status" value="1"/>
</dbReference>
<evidence type="ECO:0000259" key="3">
    <source>
        <dbReference type="Pfam" id="PF26140"/>
    </source>
</evidence>
<dbReference type="InterPro" id="IPR032436">
    <property type="entry name" value="URB1_C"/>
</dbReference>
<feature type="domain" description="URB1 C-terminal" evidence="2">
    <location>
        <begin position="1331"/>
        <end position="1551"/>
    </location>
</feature>
<evidence type="ECO:0000259" key="1">
    <source>
        <dbReference type="Pfam" id="PF11707"/>
    </source>
</evidence>
<protein>
    <submittedName>
        <fullName evidence="4">BA75_00778T0</fullName>
    </submittedName>
</protein>
<dbReference type="OrthoDB" id="72892at2759"/>
<dbReference type="InterPro" id="IPR059018">
    <property type="entry name" value="HEAT_URB1"/>
</dbReference>
<evidence type="ECO:0000313" key="4">
    <source>
        <dbReference type="EMBL" id="ANZ74828.1"/>
    </source>
</evidence>
<evidence type="ECO:0000313" key="5">
    <source>
        <dbReference type="Proteomes" id="UP000094565"/>
    </source>
</evidence>
<dbReference type="GO" id="GO:0005730">
    <property type="term" value="C:nucleolus"/>
    <property type="evidence" value="ECO:0007669"/>
    <property type="project" value="TreeGrafter"/>
</dbReference>
<reference evidence="4 5" key="1">
    <citation type="submission" date="2016-02" db="EMBL/GenBank/DDBJ databases">
        <title>Comparative genomic and transcriptomic foundation for Pichia pastoris.</title>
        <authorList>
            <person name="Love K.R."/>
            <person name="Shah K.A."/>
            <person name="Whittaker C.A."/>
            <person name="Wu J."/>
            <person name="Bartlett M.C."/>
            <person name="Ma D."/>
            <person name="Leeson R.L."/>
            <person name="Priest M."/>
            <person name="Young S.K."/>
            <person name="Love J.C."/>
        </authorList>
    </citation>
    <scope>NUCLEOTIDE SEQUENCE [LARGE SCALE GENOMIC DNA]</scope>
    <source>
        <strain evidence="4 5">ATCC 28485</strain>
    </source>
</reference>
<dbReference type="PANTHER" id="PTHR13500:SF0">
    <property type="entry name" value="NUCLEOLAR PRE-RIBOSOMAL-ASSOCIATED PROTEIN 1"/>
    <property type="match status" value="1"/>
</dbReference>
<evidence type="ECO:0000259" key="2">
    <source>
        <dbReference type="Pfam" id="PF16201"/>
    </source>
</evidence>